<dbReference type="Proteomes" id="UP001278500">
    <property type="component" value="Unassembled WGS sequence"/>
</dbReference>
<name>A0AAE0J8J0_9PEZI</name>
<proteinExistence type="predicted"/>
<dbReference type="AlphaFoldDB" id="A0AAE0J8J0"/>
<accession>A0AAE0J8J0</accession>
<dbReference type="RefSeq" id="XP_062678255.1">
    <property type="nucleotide sequence ID" value="XM_062823778.1"/>
</dbReference>
<reference evidence="1" key="1">
    <citation type="journal article" date="2023" name="Mol. Phylogenet. Evol.">
        <title>Genome-scale phylogeny and comparative genomics of the fungal order Sordariales.</title>
        <authorList>
            <person name="Hensen N."/>
            <person name="Bonometti L."/>
            <person name="Westerberg I."/>
            <person name="Brannstrom I.O."/>
            <person name="Guillou S."/>
            <person name="Cros-Aarteil S."/>
            <person name="Calhoun S."/>
            <person name="Haridas S."/>
            <person name="Kuo A."/>
            <person name="Mondo S."/>
            <person name="Pangilinan J."/>
            <person name="Riley R."/>
            <person name="LaButti K."/>
            <person name="Andreopoulos B."/>
            <person name="Lipzen A."/>
            <person name="Chen C."/>
            <person name="Yan M."/>
            <person name="Daum C."/>
            <person name="Ng V."/>
            <person name="Clum A."/>
            <person name="Steindorff A."/>
            <person name="Ohm R.A."/>
            <person name="Martin F."/>
            <person name="Silar P."/>
            <person name="Natvig D.O."/>
            <person name="Lalanne C."/>
            <person name="Gautier V."/>
            <person name="Ament-Velasquez S.L."/>
            <person name="Kruys A."/>
            <person name="Hutchinson M.I."/>
            <person name="Powell A.J."/>
            <person name="Barry K."/>
            <person name="Miller A.N."/>
            <person name="Grigoriev I.V."/>
            <person name="Debuchy R."/>
            <person name="Gladieux P."/>
            <person name="Hiltunen Thoren M."/>
            <person name="Johannesson H."/>
        </authorList>
    </citation>
    <scope>NUCLEOTIDE SEQUENCE</scope>
    <source>
        <strain evidence="1">CBS 560.94</strain>
    </source>
</reference>
<feature type="non-terminal residue" evidence="1">
    <location>
        <position position="52"/>
    </location>
</feature>
<keyword evidence="2" id="KW-1185">Reference proteome</keyword>
<dbReference type="GeneID" id="87860932"/>
<comment type="caution">
    <text evidence="1">The sequence shown here is derived from an EMBL/GenBank/DDBJ whole genome shotgun (WGS) entry which is preliminary data.</text>
</comment>
<feature type="non-terminal residue" evidence="1">
    <location>
        <position position="1"/>
    </location>
</feature>
<organism evidence="1 2">
    <name type="scientific">Neurospora tetraspora</name>
    <dbReference type="NCBI Taxonomy" id="94610"/>
    <lineage>
        <taxon>Eukaryota</taxon>
        <taxon>Fungi</taxon>
        <taxon>Dikarya</taxon>
        <taxon>Ascomycota</taxon>
        <taxon>Pezizomycotina</taxon>
        <taxon>Sordariomycetes</taxon>
        <taxon>Sordariomycetidae</taxon>
        <taxon>Sordariales</taxon>
        <taxon>Sordariaceae</taxon>
        <taxon>Neurospora</taxon>
    </lineage>
</organism>
<evidence type="ECO:0000313" key="1">
    <source>
        <dbReference type="EMBL" id="KAK3338895.1"/>
    </source>
</evidence>
<gene>
    <name evidence="1" type="ORF">B0H65DRAFT_399456</name>
</gene>
<evidence type="ECO:0000313" key="2">
    <source>
        <dbReference type="Proteomes" id="UP001278500"/>
    </source>
</evidence>
<protein>
    <submittedName>
        <fullName evidence="1">Uncharacterized protein</fullName>
    </submittedName>
</protein>
<dbReference type="EMBL" id="JAUEPP010000007">
    <property type="protein sequence ID" value="KAK3338895.1"/>
    <property type="molecule type" value="Genomic_DNA"/>
</dbReference>
<reference evidence="1" key="2">
    <citation type="submission" date="2023-06" db="EMBL/GenBank/DDBJ databases">
        <authorList>
            <consortium name="Lawrence Berkeley National Laboratory"/>
            <person name="Haridas S."/>
            <person name="Hensen N."/>
            <person name="Bonometti L."/>
            <person name="Westerberg I."/>
            <person name="Brannstrom I.O."/>
            <person name="Guillou S."/>
            <person name="Cros-Aarteil S."/>
            <person name="Calhoun S."/>
            <person name="Kuo A."/>
            <person name="Mondo S."/>
            <person name="Pangilinan J."/>
            <person name="Riley R."/>
            <person name="Labutti K."/>
            <person name="Andreopoulos B."/>
            <person name="Lipzen A."/>
            <person name="Chen C."/>
            <person name="Yanf M."/>
            <person name="Daum C."/>
            <person name="Ng V."/>
            <person name="Clum A."/>
            <person name="Steindorff A."/>
            <person name="Ohm R."/>
            <person name="Martin F."/>
            <person name="Silar P."/>
            <person name="Natvig D."/>
            <person name="Lalanne C."/>
            <person name="Gautier V."/>
            <person name="Ament-Velasquez S.L."/>
            <person name="Kruys A."/>
            <person name="Hutchinson M.I."/>
            <person name="Powell A.J."/>
            <person name="Barry K."/>
            <person name="Miller A.N."/>
            <person name="Grigoriev I.V."/>
            <person name="Debuchy R."/>
            <person name="Gladieux P."/>
            <person name="Thoren M.H."/>
            <person name="Johannesson H."/>
        </authorList>
    </citation>
    <scope>NUCLEOTIDE SEQUENCE</scope>
    <source>
        <strain evidence="1">CBS 560.94</strain>
    </source>
</reference>
<sequence length="52" mass="5922">LINIHQGDEFCLVCDPCRTEGRYFIKADIRGNGNNMQLVLEIALVANPYRAR</sequence>